<feature type="binding site" evidence="11">
    <location>
        <position position="248"/>
    </location>
    <ligand>
        <name>N-acetyl-D-glucosamine</name>
        <dbReference type="ChEBI" id="CHEBI:506227"/>
    </ligand>
</feature>
<evidence type="ECO:0000256" key="8">
    <source>
        <dbReference type="ARBA" id="ARBA00022741"/>
    </source>
</evidence>
<evidence type="ECO:0000256" key="5">
    <source>
        <dbReference type="ARBA" id="ARBA00022490"/>
    </source>
</evidence>
<keyword evidence="5 11" id="KW-0963">Cytoplasm</keyword>
<dbReference type="Pfam" id="PF00534">
    <property type="entry name" value="Glycos_transf_1"/>
    <property type="match status" value="1"/>
</dbReference>
<keyword evidence="9 11" id="KW-0472">Membrane</keyword>
<evidence type="ECO:0000256" key="11">
    <source>
        <dbReference type="HAMAP-Rule" id="MF_01472"/>
    </source>
</evidence>
<dbReference type="Gene3D" id="3.40.50.2000">
    <property type="entry name" value="Glycogen Phosphorylase B"/>
    <property type="match status" value="2"/>
</dbReference>
<dbReference type="RefSeq" id="WP_056985837.1">
    <property type="nucleotide sequence ID" value="NZ_JQBQ01000057.1"/>
</dbReference>
<proteinExistence type="inferred from homology"/>
<keyword evidence="4 11" id="KW-1003">Cell membrane</keyword>
<dbReference type="GO" id="GO:0016757">
    <property type="term" value="F:glycosyltransferase activity"/>
    <property type="evidence" value="ECO:0007669"/>
    <property type="project" value="UniProtKB-UniRule"/>
</dbReference>
<accession>A0A0R2KC57</accession>
<evidence type="ECO:0000313" key="15">
    <source>
        <dbReference type="Proteomes" id="UP000051529"/>
    </source>
</evidence>
<dbReference type="Pfam" id="PF22145">
    <property type="entry name" value="GtfA_EBD"/>
    <property type="match status" value="1"/>
</dbReference>
<comment type="caution">
    <text evidence="14">The sequence shown here is derived from an EMBL/GenBank/DDBJ whole genome shotgun (WGS) entry which is preliminary data.</text>
</comment>
<comment type="pathway">
    <text evidence="2 11">Protein modification; protein glycosylation.</text>
</comment>
<dbReference type="EMBL" id="JQBQ01000057">
    <property type="protein sequence ID" value="KRN87059.1"/>
    <property type="molecule type" value="Genomic_DNA"/>
</dbReference>
<comment type="similarity">
    <text evidence="3 11">Belongs to the glycosyltransferase group 1 family. Glycosyltransferase 4 subfamily.</text>
</comment>
<dbReference type="AlphaFoldDB" id="A0A0R2KC57"/>
<comment type="subunit">
    <text evidence="11">Forms a heterotetramer with 2 subunits each of GtfA and GtfB. Part of the accessory SecA2/SecY2 protein translocation apparatus.</text>
</comment>
<comment type="subcellular location">
    <subcellularLocation>
        <location evidence="1 11">Cell membrane</location>
        <topology evidence="1 11">Peripheral membrane protein</topology>
    </subcellularLocation>
    <subcellularLocation>
        <location evidence="11">Cytoplasm</location>
    </subcellularLocation>
    <text evidence="11">Cell membrane association requires GtfB.</text>
</comment>
<organism evidence="14 15">
    <name type="scientific">Lactobacillus amylovorus subsp. animalium DSM 16698</name>
    <dbReference type="NCBI Taxonomy" id="695563"/>
    <lineage>
        <taxon>Bacteria</taxon>
        <taxon>Bacillati</taxon>
        <taxon>Bacillota</taxon>
        <taxon>Bacilli</taxon>
        <taxon>Lactobacillales</taxon>
        <taxon>Lactobacillaceae</taxon>
        <taxon>Lactobacillus</taxon>
        <taxon>Lactobacillus amylovorus subsp. animalium</taxon>
    </lineage>
</organism>
<reference evidence="14 15" key="1">
    <citation type="journal article" date="2015" name="Genome Announc.">
        <title>Expanding the biotechnology potential of lactobacilli through comparative genomics of 213 strains and associated genera.</title>
        <authorList>
            <person name="Sun Z."/>
            <person name="Harris H.M."/>
            <person name="McCann A."/>
            <person name="Guo C."/>
            <person name="Argimon S."/>
            <person name="Zhang W."/>
            <person name="Yang X."/>
            <person name="Jeffery I.B."/>
            <person name="Cooney J.C."/>
            <person name="Kagawa T.F."/>
            <person name="Liu W."/>
            <person name="Song Y."/>
            <person name="Salvetti E."/>
            <person name="Wrobel A."/>
            <person name="Rasinkangas P."/>
            <person name="Parkhill J."/>
            <person name="Rea M.C."/>
            <person name="O'Sullivan O."/>
            <person name="Ritari J."/>
            <person name="Douillard F.P."/>
            <person name="Paul Ross R."/>
            <person name="Yang R."/>
            <person name="Briner A.E."/>
            <person name="Felis G.E."/>
            <person name="de Vos W.M."/>
            <person name="Barrangou R."/>
            <person name="Klaenhammer T.R."/>
            <person name="Caufield P.W."/>
            <person name="Cui Y."/>
            <person name="Zhang H."/>
            <person name="O'Toole P.W."/>
        </authorList>
    </citation>
    <scope>NUCLEOTIDE SEQUENCE [LARGE SCALE GENOMIC DNA]</scope>
    <source>
        <strain evidence="14 15">DSM 16698</strain>
    </source>
</reference>
<feature type="binding site" evidence="11">
    <location>
        <begin position="410"/>
        <end position="413"/>
    </location>
    <ligand>
        <name>N-acetyl-D-glucosamine</name>
        <dbReference type="ChEBI" id="CHEBI:506227"/>
    </ligand>
</feature>
<feature type="binding site" evidence="11">
    <location>
        <begin position="16"/>
        <end position="19"/>
    </location>
    <ligand>
        <name>UDP</name>
        <dbReference type="ChEBI" id="CHEBI:58223"/>
    </ligand>
</feature>
<protein>
    <recommendedName>
        <fullName evidence="11">UDP-N-acetylglucosamine--peptide N-acetylglucosaminyltransferase GtfA subunit</fullName>
        <ecNumber evidence="11">2.4.1.-</ecNumber>
    </recommendedName>
    <alternativeName>
        <fullName evidence="11">Glycosyltransferase GtfA</fullName>
    </alternativeName>
</protein>
<evidence type="ECO:0000256" key="9">
    <source>
        <dbReference type="ARBA" id="ARBA00023136"/>
    </source>
</evidence>
<dbReference type="GO" id="GO:0000166">
    <property type="term" value="F:nucleotide binding"/>
    <property type="evidence" value="ECO:0007669"/>
    <property type="project" value="UniProtKB-KW"/>
</dbReference>
<dbReference type="InterPro" id="IPR054396">
    <property type="entry name" value="GtfA_EBD"/>
</dbReference>
<dbReference type="HAMAP" id="MF_01472">
    <property type="entry name" value="GtfA"/>
    <property type="match status" value="1"/>
</dbReference>
<keyword evidence="6 11" id="KW-0328">Glycosyltransferase</keyword>
<feature type="binding site" evidence="11">
    <location>
        <begin position="390"/>
        <end position="391"/>
    </location>
    <ligand>
        <name>UDP</name>
        <dbReference type="ChEBI" id="CHEBI:58223"/>
    </ligand>
</feature>
<dbReference type="PANTHER" id="PTHR12526:SF629">
    <property type="entry name" value="TEICHURONIC ACID BIOSYNTHESIS GLYCOSYLTRANSFERASE TUAH-RELATED"/>
    <property type="match status" value="1"/>
</dbReference>
<dbReference type="PANTHER" id="PTHR12526">
    <property type="entry name" value="GLYCOSYLTRANSFERASE"/>
    <property type="match status" value="1"/>
</dbReference>
<name>A0A0R2KC57_LACAM</name>
<dbReference type="FunFam" id="3.40.50.2000:FF:000196">
    <property type="entry name" value="UDP-N-acetylglucosamine--peptide N-acetylglucosaminyltransferase GtfA subunit"/>
    <property type="match status" value="1"/>
</dbReference>
<dbReference type="InterPro" id="IPR014267">
    <property type="entry name" value="GtfA"/>
</dbReference>
<dbReference type="SUPFAM" id="SSF53756">
    <property type="entry name" value="UDP-Glycosyltransferase/glycogen phosphorylase"/>
    <property type="match status" value="1"/>
</dbReference>
<gene>
    <name evidence="11" type="primary">gtfA</name>
    <name evidence="14" type="ORF">IV44_GL001546</name>
</gene>
<comment type="catalytic activity">
    <reaction evidence="10 11">
        <text>L-seryl-[protein] + UDP-N-acetyl-alpha-D-glucosamine = 3-O-[N-acetyl-alpha-D-glucosaminyl]-L-seryl-[protein] + UDP + H(+)</text>
        <dbReference type="Rhea" id="RHEA:59872"/>
        <dbReference type="Rhea" id="RHEA-COMP:9863"/>
        <dbReference type="Rhea" id="RHEA-COMP:15471"/>
        <dbReference type="ChEBI" id="CHEBI:15378"/>
        <dbReference type="ChEBI" id="CHEBI:29999"/>
        <dbReference type="ChEBI" id="CHEBI:57705"/>
        <dbReference type="ChEBI" id="CHEBI:58223"/>
        <dbReference type="ChEBI" id="CHEBI:143279"/>
    </reaction>
</comment>
<keyword evidence="8 11" id="KW-0547">Nucleotide-binding</keyword>
<dbReference type="GO" id="GO:0017122">
    <property type="term" value="C:protein N-acetylglucosaminyltransferase complex"/>
    <property type="evidence" value="ECO:0007669"/>
    <property type="project" value="UniProtKB-UniRule"/>
</dbReference>
<evidence type="ECO:0000256" key="3">
    <source>
        <dbReference type="ARBA" id="ARBA00009481"/>
    </source>
</evidence>
<evidence type="ECO:0000256" key="7">
    <source>
        <dbReference type="ARBA" id="ARBA00022679"/>
    </source>
</evidence>
<dbReference type="UniPathway" id="UPA00378"/>
<feature type="domain" description="Glycosyl transferase family 1" evidence="12">
    <location>
        <begin position="325"/>
        <end position="460"/>
    </location>
</feature>
<dbReference type="InterPro" id="IPR001296">
    <property type="entry name" value="Glyco_trans_1"/>
</dbReference>
<dbReference type="EC" id="2.4.1.-" evidence="11"/>
<evidence type="ECO:0000256" key="10">
    <source>
        <dbReference type="ARBA" id="ARBA00052053"/>
    </source>
</evidence>
<dbReference type="PATRIC" id="fig|695563.3.peg.1616"/>
<feature type="domain" description="GtfA extended beta-sheet meander" evidence="13">
    <location>
        <begin position="105"/>
        <end position="191"/>
    </location>
</feature>
<keyword evidence="7 11" id="KW-0808">Transferase</keyword>
<dbReference type="Proteomes" id="UP000051529">
    <property type="component" value="Unassembled WGS sequence"/>
</dbReference>
<evidence type="ECO:0000259" key="12">
    <source>
        <dbReference type="Pfam" id="PF00534"/>
    </source>
</evidence>
<dbReference type="GO" id="GO:0005886">
    <property type="term" value="C:plasma membrane"/>
    <property type="evidence" value="ECO:0007669"/>
    <property type="project" value="UniProtKB-SubCell"/>
</dbReference>
<evidence type="ECO:0000256" key="1">
    <source>
        <dbReference type="ARBA" id="ARBA00004202"/>
    </source>
</evidence>
<dbReference type="GO" id="GO:0005737">
    <property type="term" value="C:cytoplasm"/>
    <property type="evidence" value="ECO:0007669"/>
    <property type="project" value="UniProtKB-SubCell"/>
</dbReference>
<comment type="function">
    <text evidence="11">Required for polymorphic O-glycosylation of the serine-rich repeat protein in this bacteria. Catalyzes the first step in glycosylation by transferring N-acetylglucosamine from UDP-GlcNAc to serine residues in the substrate protein. Part of the accessory SecA2/SecY2 system specifically required to export serine-rich repeat cell wall proteins usually encoded upstream in the same operon.</text>
</comment>
<evidence type="ECO:0000259" key="13">
    <source>
        <dbReference type="Pfam" id="PF22145"/>
    </source>
</evidence>
<evidence type="ECO:0000256" key="4">
    <source>
        <dbReference type="ARBA" id="ARBA00022475"/>
    </source>
</evidence>
<evidence type="ECO:0000256" key="6">
    <source>
        <dbReference type="ARBA" id="ARBA00022676"/>
    </source>
</evidence>
<evidence type="ECO:0000256" key="2">
    <source>
        <dbReference type="ARBA" id="ARBA00004922"/>
    </source>
</evidence>
<sequence>MTVYSVNLGLGWASSGVEYAQKYRAESFRKKGIPAKFIFSDLILGNNIEDLTKNMGFEDDQIIWLYNFFTDVKIAPSDFPLTKLLQDLSLDQRKVAGIDQVSSNEVAYNLPQEHLSLRIRFHDSKKKTIDQVTYLNDNKMSKRDFYSYTKYASEYYAADGQVSLREFYNEDGSIAYIEHLDGDKETFEFPNKQIFYSKNDLYRKMIKDLHFTTHDLILMDREDEQDNLINGQIIFENHGPAKIVVIIHADHYDKHYTNKHHILWNNFYEYQFMHTDEVASFVTATEVQKNIFQQQEEEYYHVKPRIDCIPVGCLQKLTKPEKARKSCSLITASRLASEKHVDWIIKAVIEAKKEVPELNLDIYGEGGKRDSLQKIITEAKAEDYVRLMGQKDLDEVYRNYAAYIAASTSEGFGLSLLEAVGSGLPMIGYDVPYGNPTFIDNGKNGYLLSYNEEWSEEKKISKLKDAIVAMFTKADLGQFEQHSYEIAESYLLDNIANKWQKLVGDLIND</sequence>
<evidence type="ECO:0000313" key="14">
    <source>
        <dbReference type="EMBL" id="KRN87059.1"/>
    </source>
</evidence>
<dbReference type="NCBIfam" id="TIGR02918">
    <property type="entry name" value="accessory Sec system glycosyltransferase GtfA"/>
    <property type="match status" value="1"/>
</dbReference>